<dbReference type="SMART" id="SM00257">
    <property type="entry name" value="LysM"/>
    <property type="match status" value="2"/>
</dbReference>
<dbReference type="InterPro" id="IPR010611">
    <property type="entry name" value="3D_dom"/>
</dbReference>
<evidence type="ECO:0000313" key="3">
    <source>
        <dbReference type="EMBL" id="RBW68677.1"/>
    </source>
</evidence>
<dbReference type="InterPro" id="IPR036908">
    <property type="entry name" value="RlpA-like_sf"/>
</dbReference>
<protein>
    <submittedName>
        <fullName evidence="3">Peptidoglycan-binding protein</fullName>
    </submittedName>
</protein>
<evidence type="ECO:0000259" key="2">
    <source>
        <dbReference type="PROSITE" id="PS51782"/>
    </source>
</evidence>
<dbReference type="Pfam" id="PF06725">
    <property type="entry name" value="3D"/>
    <property type="match status" value="1"/>
</dbReference>
<sequence>MKKSVLALTAAATLTTGFAGEAYAESYRVKAGDTLWSIANNHSTTVDQVKAWNNLSSNIIYPNQDLEISEGSRKAAVNHTNTYEIKAGDTLWSISQKFGVSVSDLKAWNGLSSDLIYAGRSLNINGSGSAQAQVKASTHVVQKTSNPAPASQEKPAAAVKEVSVTATAYTAYCTGCSGVTATGVDLRSNPNQKVIAVDPNVIPLGSEVYVEGYGHAIAADTGGAIKGNRIDVFIPTKDQAFDWGVKEVKVQILN</sequence>
<dbReference type="Gene3D" id="3.10.350.10">
    <property type="entry name" value="LysM domain"/>
    <property type="match status" value="2"/>
</dbReference>
<reference evidence="3 4" key="1">
    <citation type="submission" date="2018-07" db="EMBL/GenBank/DDBJ databases">
        <title>Lottiidibacillus patelloidae gen. nov., sp. nov., isolated from the intestinal tract of a marine limpet and the reclassification of B. taeanensis BH030017T, B. algicola KMM 3737T and B. hwajinpoensis SW-72T as genus Lottiidibacillus.</title>
        <authorList>
            <person name="Liu R."/>
            <person name="Huang Z."/>
        </authorList>
    </citation>
    <scope>NUCLEOTIDE SEQUENCE [LARGE SCALE GENOMIC DNA]</scope>
    <source>
        <strain evidence="3 4">BH030017</strain>
    </source>
</reference>
<dbReference type="CDD" id="cd22786">
    <property type="entry name" value="DPBB_YuiC-like"/>
    <property type="match status" value="1"/>
</dbReference>
<dbReference type="RefSeq" id="WP_113806903.1">
    <property type="nucleotide sequence ID" value="NZ_QOCW01000017.1"/>
</dbReference>
<dbReference type="Pfam" id="PF01476">
    <property type="entry name" value="LysM"/>
    <property type="match status" value="2"/>
</dbReference>
<accession>A0A366XS03</accession>
<dbReference type="SUPFAM" id="SSF54106">
    <property type="entry name" value="LysM domain"/>
    <property type="match status" value="2"/>
</dbReference>
<evidence type="ECO:0000256" key="1">
    <source>
        <dbReference type="ARBA" id="ARBA00022729"/>
    </source>
</evidence>
<organism evidence="3 4">
    <name type="scientific">Bacillus taeanensis</name>
    <dbReference type="NCBI Taxonomy" id="273032"/>
    <lineage>
        <taxon>Bacteria</taxon>
        <taxon>Bacillati</taxon>
        <taxon>Bacillota</taxon>
        <taxon>Bacilli</taxon>
        <taxon>Bacillales</taxon>
        <taxon>Bacillaceae</taxon>
        <taxon>Bacillus</taxon>
    </lineage>
</organism>
<keyword evidence="1" id="KW-0732">Signal</keyword>
<dbReference type="SUPFAM" id="SSF50685">
    <property type="entry name" value="Barwin-like endoglucanases"/>
    <property type="match status" value="1"/>
</dbReference>
<dbReference type="GO" id="GO:0004553">
    <property type="term" value="F:hydrolase activity, hydrolyzing O-glycosyl compounds"/>
    <property type="evidence" value="ECO:0007669"/>
    <property type="project" value="InterPro"/>
</dbReference>
<proteinExistence type="predicted"/>
<dbReference type="OrthoDB" id="9798935at2"/>
<keyword evidence="4" id="KW-1185">Reference proteome</keyword>
<dbReference type="EMBL" id="QOCW01000017">
    <property type="protein sequence ID" value="RBW68677.1"/>
    <property type="molecule type" value="Genomic_DNA"/>
</dbReference>
<dbReference type="GO" id="GO:0009254">
    <property type="term" value="P:peptidoglycan turnover"/>
    <property type="evidence" value="ECO:0007669"/>
    <property type="project" value="InterPro"/>
</dbReference>
<dbReference type="PROSITE" id="PS51782">
    <property type="entry name" value="LYSM"/>
    <property type="match status" value="2"/>
</dbReference>
<feature type="domain" description="LysM" evidence="2">
    <location>
        <begin position="81"/>
        <end position="124"/>
    </location>
</feature>
<dbReference type="Gene3D" id="2.40.40.10">
    <property type="entry name" value="RlpA-like domain"/>
    <property type="match status" value="1"/>
</dbReference>
<evidence type="ECO:0000313" key="4">
    <source>
        <dbReference type="Proteomes" id="UP000253314"/>
    </source>
</evidence>
<dbReference type="AlphaFoldDB" id="A0A366XS03"/>
<gene>
    <name evidence="3" type="ORF">DS031_15070</name>
</gene>
<dbReference type="Proteomes" id="UP000253314">
    <property type="component" value="Unassembled WGS sequence"/>
</dbReference>
<feature type="domain" description="LysM" evidence="2">
    <location>
        <begin position="25"/>
        <end position="68"/>
    </location>
</feature>
<dbReference type="PANTHER" id="PTHR39160:SF6">
    <property type="entry name" value="CELL WALL-BINDING PROTEIN YOCH"/>
    <property type="match status" value="1"/>
</dbReference>
<comment type="caution">
    <text evidence="3">The sequence shown here is derived from an EMBL/GenBank/DDBJ whole genome shotgun (WGS) entry which is preliminary data.</text>
</comment>
<name>A0A366XS03_9BACI</name>
<dbReference type="InterPro" id="IPR018392">
    <property type="entry name" value="LysM"/>
</dbReference>
<dbReference type="PANTHER" id="PTHR39160">
    <property type="entry name" value="CELL WALL-BINDING PROTEIN YOCH"/>
    <property type="match status" value="1"/>
</dbReference>
<dbReference type="GO" id="GO:0019867">
    <property type="term" value="C:outer membrane"/>
    <property type="evidence" value="ECO:0007669"/>
    <property type="project" value="InterPro"/>
</dbReference>
<dbReference type="InterPro" id="IPR051933">
    <property type="entry name" value="Resuscitation_pf_RpfB"/>
</dbReference>
<dbReference type="InterPro" id="IPR036779">
    <property type="entry name" value="LysM_dom_sf"/>
</dbReference>
<dbReference type="CDD" id="cd00118">
    <property type="entry name" value="LysM"/>
    <property type="match status" value="2"/>
</dbReference>